<reference evidence="2" key="1">
    <citation type="journal article" date="2019" name="Int. J. Syst. Evol. Microbiol.">
        <title>The Global Catalogue of Microorganisms (GCM) 10K type strain sequencing project: providing services to taxonomists for standard genome sequencing and annotation.</title>
        <authorList>
            <consortium name="The Broad Institute Genomics Platform"/>
            <consortium name="The Broad Institute Genome Sequencing Center for Infectious Disease"/>
            <person name="Wu L."/>
            <person name="Ma J."/>
        </authorList>
    </citation>
    <scope>NUCLEOTIDE SEQUENCE [LARGE SCALE GENOMIC DNA]</scope>
    <source>
        <strain evidence="2">TISTR 2241</strain>
    </source>
</reference>
<organism evidence="1 2">
    <name type="scientific">Terrilactibacillus laevilacticus</name>
    <dbReference type="NCBI Taxonomy" id="1380157"/>
    <lineage>
        <taxon>Bacteria</taxon>
        <taxon>Bacillati</taxon>
        <taxon>Bacillota</taxon>
        <taxon>Bacilli</taxon>
        <taxon>Bacillales</taxon>
        <taxon>Bacillaceae</taxon>
        <taxon>Terrilactibacillus</taxon>
    </lineage>
</organism>
<dbReference type="InterPro" id="IPR014934">
    <property type="entry name" value="DUF1806"/>
</dbReference>
<keyword evidence="2" id="KW-1185">Reference proteome</keyword>
<dbReference type="Pfam" id="PF08830">
    <property type="entry name" value="DUF1806"/>
    <property type="match status" value="1"/>
</dbReference>
<sequence>MKPIEQHLVQPLIDTFKNKQIYVHLETTNGAYATHTDQTFHSAGAFIRNAQVEFSQGKLTGEGPFRVGLKMELGWIYAEGLTDFEIDEKGRLLLAGHNREGKLAIALELSEHPF</sequence>
<dbReference type="Proteomes" id="UP001597458">
    <property type="component" value="Unassembled WGS sequence"/>
</dbReference>
<dbReference type="RefSeq" id="WP_141189785.1">
    <property type="nucleotide sequence ID" value="NZ_JBHUMR010000007.1"/>
</dbReference>
<dbReference type="InterPro" id="IPR036492">
    <property type="entry name" value="YojF_sf"/>
</dbReference>
<proteinExistence type="predicted"/>
<evidence type="ECO:0000313" key="2">
    <source>
        <dbReference type="Proteomes" id="UP001597458"/>
    </source>
</evidence>
<dbReference type="EMBL" id="JBHUMR010000007">
    <property type="protein sequence ID" value="MFD2616356.1"/>
    <property type="molecule type" value="Genomic_DNA"/>
</dbReference>
<evidence type="ECO:0000313" key="1">
    <source>
        <dbReference type="EMBL" id="MFD2616356.1"/>
    </source>
</evidence>
<dbReference type="Gene3D" id="2.70.180.10">
    <property type="entry name" value="Hypothetical protein YojF"/>
    <property type="match status" value="1"/>
</dbReference>
<name>A0ABW5PML5_9BACI</name>
<dbReference type="SUPFAM" id="SSF89442">
    <property type="entry name" value="Hypothetical protein YojF"/>
    <property type="match status" value="1"/>
</dbReference>
<comment type="caution">
    <text evidence="1">The sequence shown here is derived from an EMBL/GenBank/DDBJ whole genome shotgun (WGS) entry which is preliminary data.</text>
</comment>
<accession>A0ABW5PML5</accession>
<gene>
    <name evidence="1" type="ORF">ACFSTF_03375</name>
</gene>
<protein>
    <submittedName>
        <fullName evidence="1">YojF family protein</fullName>
    </submittedName>
</protein>